<comment type="caution">
    <text evidence="5">The sequence shown here is derived from an EMBL/GenBank/DDBJ whole genome shotgun (WGS) entry which is preliminary data.</text>
</comment>
<dbReference type="PANTHER" id="PTHR31126">
    <property type="entry name" value="TYROSINE-PROTEIN PHOSPHATASE"/>
    <property type="match status" value="1"/>
</dbReference>
<dbReference type="InterPro" id="IPR000387">
    <property type="entry name" value="Tyr_Pase_dom"/>
</dbReference>
<dbReference type="Gene3D" id="3.90.190.10">
    <property type="entry name" value="Protein tyrosine phosphatase superfamily"/>
    <property type="match status" value="1"/>
</dbReference>
<evidence type="ECO:0000256" key="1">
    <source>
        <dbReference type="ARBA" id="ARBA00009580"/>
    </source>
</evidence>
<dbReference type="RefSeq" id="WP_260900907.1">
    <property type="nucleotide sequence ID" value="NZ_JAOCZP010000001.1"/>
</dbReference>
<reference evidence="5 6" key="1">
    <citation type="submission" date="2022-09" db="EMBL/GenBank/DDBJ databases">
        <title>Chelativorans salina sp. nov., a novel slightly halophilic bacterium isolated from a saline lake sediment enrichment.</title>
        <authorList>
            <person name="Gao L."/>
            <person name="Fang B.-Z."/>
            <person name="Li W.-J."/>
        </authorList>
    </citation>
    <scope>NUCLEOTIDE SEQUENCE [LARGE SCALE GENOMIC DNA]</scope>
    <source>
        <strain evidence="5 6">EGI FJ00035</strain>
    </source>
</reference>
<protein>
    <submittedName>
        <fullName evidence="5">Dual specificity protein phosphatase family protein</fullName>
    </submittedName>
</protein>
<keyword evidence="6" id="KW-1185">Reference proteome</keyword>
<dbReference type="CDD" id="cd14529">
    <property type="entry name" value="TpbA-like"/>
    <property type="match status" value="1"/>
</dbReference>
<dbReference type="InterPro" id="IPR016130">
    <property type="entry name" value="Tyr_Pase_AS"/>
</dbReference>
<gene>
    <name evidence="5" type="ORF">N5A92_05595</name>
</gene>
<accession>A0ABT2LJT8</accession>
<dbReference type="PROSITE" id="PS00383">
    <property type="entry name" value="TYR_PHOSPHATASE_1"/>
    <property type="match status" value="1"/>
</dbReference>
<dbReference type="PANTHER" id="PTHR31126:SF72">
    <property type="entry name" value="DUAL SPECIFICITY PROTEIN PHOSPHATASE TPBA"/>
    <property type="match status" value="1"/>
</dbReference>
<proteinExistence type="inferred from homology"/>
<feature type="domain" description="Tyrosine specific protein phosphatases" evidence="4">
    <location>
        <begin position="103"/>
        <end position="141"/>
    </location>
</feature>
<evidence type="ECO:0000256" key="3">
    <source>
        <dbReference type="SAM" id="MobiDB-lite"/>
    </source>
</evidence>
<evidence type="ECO:0000256" key="2">
    <source>
        <dbReference type="ARBA" id="ARBA00022801"/>
    </source>
</evidence>
<sequence length="226" mass="24839">MLSMLFVRRIGLAILACAAVAGTYLLALHLYGNFHTVIPGELYRSATPTPERLERYHDLHGIKTIVNLRGHDDDEPWFVSEVATARKLGIAHRDFPMSADRELTFERAAKLINLLKEAEKPILIHCKAGADRSGLISALYMFAVAGISRVRAGKQLSVFYGHVGIPYLSPTYAMDRSWAALGKLLAPDTSSSREAGPATSQEEQRKDSALPMSLPAGRQDLEPAVR</sequence>
<evidence type="ECO:0000259" key="4">
    <source>
        <dbReference type="PROSITE" id="PS50056"/>
    </source>
</evidence>
<dbReference type="SUPFAM" id="SSF52799">
    <property type="entry name" value="(Phosphotyrosine protein) phosphatases II"/>
    <property type="match status" value="1"/>
</dbReference>
<dbReference type="InterPro" id="IPR057023">
    <property type="entry name" value="PTP-SAK"/>
</dbReference>
<evidence type="ECO:0000313" key="5">
    <source>
        <dbReference type="EMBL" id="MCT7374506.1"/>
    </source>
</evidence>
<feature type="region of interest" description="Disordered" evidence="3">
    <location>
        <begin position="188"/>
        <end position="226"/>
    </location>
</feature>
<organism evidence="5 6">
    <name type="scientific">Chelativorans salis</name>
    <dbReference type="NCBI Taxonomy" id="2978478"/>
    <lineage>
        <taxon>Bacteria</taxon>
        <taxon>Pseudomonadati</taxon>
        <taxon>Pseudomonadota</taxon>
        <taxon>Alphaproteobacteria</taxon>
        <taxon>Hyphomicrobiales</taxon>
        <taxon>Phyllobacteriaceae</taxon>
        <taxon>Chelativorans</taxon>
    </lineage>
</organism>
<name>A0ABT2LJT8_9HYPH</name>
<keyword evidence="2" id="KW-0378">Hydrolase</keyword>
<dbReference type="Proteomes" id="UP001320831">
    <property type="component" value="Unassembled WGS sequence"/>
</dbReference>
<dbReference type="InterPro" id="IPR029021">
    <property type="entry name" value="Prot-tyrosine_phosphatase-like"/>
</dbReference>
<dbReference type="Pfam" id="PF22784">
    <property type="entry name" value="PTP-SAK"/>
    <property type="match status" value="1"/>
</dbReference>
<comment type="similarity">
    <text evidence="1">Belongs to the protein-tyrosine phosphatase family.</text>
</comment>
<dbReference type="PROSITE" id="PS50056">
    <property type="entry name" value="TYR_PHOSPHATASE_2"/>
    <property type="match status" value="1"/>
</dbReference>
<evidence type="ECO:0000313" key="6">
    <source>
        <dbReference type="Proteomes" id="UP001320831"/>
    </source>
</evidence>
<dbReference type="EMBL" id="JAOCZP010000001">
    <property type="protein sequence ID" value="MCT7374506.1"/>
    <property type="molecule type" value="Genomic_DNA"/>
</dbReference>
<feature type="compositionally biased region" description="Polar residues" evidence="3">
    <location>
        <begin position="188"/>
        <end position="201"/>
    </location>
</feature>